<sequence>MAQLCDADWPGRRELYDACLFPLDHIKTHPLEDYQFEPIPNKPDHFILYVEFPEPLTLEYNRNPHTLEYTDNIVVTDSAPALFDIYGYIAVQDCFMSVGADHGIRGVQGTNAPATVSCWFEIGTHLTINNQIQWDRYRAGMKQLVEISGFSYDEASLSKLISEDSKGNMRIRVCKEVTPGHENREVIFADHSGALSLPTTALDVPYGQPYCCTFYLKYHLKPNGIPEFYAEILGITPL</sequence>
<dbReference type="EMBL" id="JANAWD010000479">
    <property type="protein sequence ID" value="KAJ3478858.1"/>
    <property type="molecule type" value="Genomic_DNA"/>
</dbReference>
<accession>A0AAD5UX41</accession>
<dbReference type="AlphaFoldDB" id="A0AAD5UX41"/>
<name>A0AAD5UX41_9APHY</name>
<organism evidence="1 2">
    <name type="scientific">Meripilus lineatus</name>
    <dbReference type="NCBI Taxonomy" id="2056292"/>
    <lineage>
        <taxon>Eukaryota</taxon>
        <taxon>Fungi</taxon>
        <taxon>Dikarya</taxon>
        <taxon>Basidiomycota</taxon>
        <taxon>Agaricomycotina</taxon>
        <taxon>Agaricomycetes</taxon>
        <taxon>Polyporales</taxon>
        <taxon>Meripilaceae</taxon>
        <taxon>Meripilus</taxon>
    </lineage>
</organism>
<reference evidence="1" key="1">
    <citation type="submission" date="2022-07" db="EMBL/GenBank/DDBJ databases">
        <title>Genome Sequence of Physisporinus lineatus.</title>
        <authorList>
            <person name="Buettner E."/>
        </authorList>
    </citation>
    <scope>NUCLEOTIDE SEQUENCE</scope>
    <source>
        <strain evidence="1">VT162</strain>
    </source>
</reference>
<proteinExistence type="predicted"/>
<keyword evidence="2" id="KW-1185">Reference proteome</keyword>
<evidence type="ECO:0000313" key="1">
    <source>
        <dbReference type="EMBL" id="KAJ3478858.1"/>
    </source>
</evidence>
<protein>
    <submittedName>
        <fullName evidence="1">Uncharacterized protein</fullName>
    </submittedName>
</protein>
<gene>
    <name evidence="1" type="ORF">NLI96_g9466</name>
</gene>
<comment type="caution">
    <text evidence="1">The sequence shown here is derived from an EMBL/GenBank/DDBJ whole genome shotgun (WGS) entry which is preliminary data.</text>
</comment>
<evidence type="ECO:0000313" key="2">
    <source>
        <dbReference type="Proteomes" id="UP001212997"/>
    </source>
</evidence>
<dbReference type="Proteomes" id="UP001212997">
    <property type="component" value="Unassembled WGS sequence"/>
</dbReference>